<reference evidence="9" key="1">
    <citation type="journal article" date="2021" name="Curr. Microbiol.">
        <title>Complete genome of nocamycin-producing strain Saccharothrix syringae NRRL B-16468 reveals the biosynthetic potential for secondary metabolites.</title>
        <authorList>
            <person name="Mo X."/>
            <person name="Yang S."/>
        </authorList>
    </citation>
    <scope>NUCLEOTIDE SEQUENCE [LARGE SCALE GENOMIC DNA]</scope>
    <source>
        <strain evidence="9">ATCC 51364 / DSM 43886 / JCM 6844 / KCTC 9398 / NBRC 14523 / NRRL B-16468 / INA 2240</strain>
    </source>
</reference>
<dbReference type="Gene3D" id="1.20.1250.20">
    <property type="entry name" value="MFS general substrate transporter like domains"/>
    <property type="match status" value="2"/>
</dbReference>
<feature type="transmembrane region" description="Helical" evidence="6">
    <location>
        <begin position="79"/>
        <end position="102"/>
    </location>
</feature>
<comment type="subcellular location">
    <subcellularLocation>
        <location evidence="1">Cell membrane</location>
        <topology evidence="1">Multi-pass membrane protein</topology>
    </subcellularLocation>
</comment>
<sequence length="425" mass="42286">MTGDTQVRAGWAPVVALAMAMVAVTTEMSLAAVALPALGAELGVGPSAAAWVLPAYTLPMAALAVPAGRWVDRVDVRWAFALALVGVGVSSLVTALAPVFWVVLVGRVAQGLAAALVLAGYMPIVVAAVPAERRGRAMGSIVTMMTVGGMAGAPLGGFVAGALGWRAVFLVKLPVVVAALWLGWRSLRGDGRGLPPPDRGLVLEAVLLGGAVAGVLLAFGGPAWTAAVAVVPAVWWARLPGSRPVLALVRRRVFGLPLLALALMSTLGGLLFFLVPYQVTGALGGTSGQVGLVLLVYVSGVAVLSVVAGALTDRCGPWPVALVGAVVSVLGMASLLLPVTSLVDLGWRLFAVGVGQGLFNPAVNALVVATAPAGAAGAAGGLGSTARMVGTTVGPALAVGGFHSGVAVLTATAVLGVTALACARR</sequence>
<dbReference type="KEGG" id="ssyi:EKG83_05730"/>
<evidence type="ECO:0000256" key="3">
    <source>
        <dbReference type="ARBA" id="ARBA00022692"/>
    </source>
</evidence>
<feature type="transmembrane region" description="Helical" evidence="6">
    <location>
        <begin position="108"/>
        <end position="129"/>
    </location>
</feature>
<evidence type="ECO:0000256" key="2">
    <source>
        <dbReference type="ARBA" id="ARBA00022448"/>
    </source>
</evidence>
<organism evidence="8 9">
    <name type="scientific">Saccharothrix syringae</name>
    <name type="common">Nocardiopsis syringae</name>
    <dbReference type="NCBI Taxonomy" id="103733"/>
    <lineage>
        <taxon>Bacteria</taxon>
        <taxon>Bacillati</taxon>
        <taxon>Actinomycetota</taxon>
        <taxon>Actinomycetes</taxon>
        <taxon>Pseudonocardiales</taxon>
        <taxon>Pseudonocardiaceae</taxon>
        <taxon>Saccharothrix</taxon>
    </lineage>
</organism>
<feature type="transmembrane region" description="Helical" evidence="6">
    <location>
        <begin position="48"/>
        <end position="67"/>
    </location>
</feature>
<feature type="transmembrane region" description="Helical" evidence="6">
    <location>
        <begin position="289"/>
        <end position="311"/>
    </location>
</feature>
<accession>A0A5Q0GTT6</accession>
<dbReference type="GO" id="GO:0005886">
    <property type="term" value="C:plasma membrane"/>
    <property type="evidence" value="ECO:0007669"/>
    <property type="project" value="UniProtKB-SubCell"/>
</dbReference>
<dbReference type="GO" id="GO:0022857">
    <property type="term" value="F:transmembrane transporter activity"/>
    <property type="evidence" value="ECO:0007669"/>
    <property type="project" value="InterPro"/>
</dbReference>
<feature type="transmembrane region" description="Helical" evidence="6">
    <location>
        <begin position="253"/>
        <end position="277"/>
    </location>
</feature>
<feature type="transmembrane region" description="Helical" evidence="6">
    <location>
        <begin position="402"/>
        <end position="423"/>
    </location>
</feature>
<dbReference type="PANTHER" id="PTHR42718:SF9">
    <property type="entry name" value="MAJOR FACILITATOR SUPERFAMILY MULTIDRUG TRANSPORTER MFSC"/>
    <property type="match status" value="1"/>
</dbReference>
<dbReference type="InterPro" id="IPR011701">
    <property type="entry name" value="MFS"/>
</dbReference>
<evidence type="ECO:0000256" key="5">
    <source>
        <dbReference type="ARBA" id="ARBA00023136"/>
    </source>
</evidence>
<feature type="transmembrane region" description="Helical" evidence="6">
    <location>
        <begin position="12"/>
        <end position="36"/>
    </location>
</feature>
<name>A0A5Q0GTT6_SACSY</name>
<dbReference type="SUPFAM" id="SSF103473">
    <property type="entry name" value="MFS general substrate transporter"/>
    <property type="match status" value="1"/>
</dbReference>
<protein>
    <submittedName>
        <fullName evidence="8">MFS transporter</fullName>
    </submittedName>
</protein>
<dbReference type="Proteomes" id="UP000325787">
    <property type="component" value="Chromosome"/>
</dbReference>
<feature type="transmembrane region" description="Helical" evidence="6">
    <location>
        <begin position="199"/>
        <end position="217"/>
    </location>
</feature>
<dbReference type="AlphaFoldDB" id="A0A5Q0GTT6"/>
<feature type="transmembrane region" description="Helical" evidence="6">
    <location>
        <begin position="318"/>
        <end position="339"/>
    </location>
</feature>
<dbReference type="PANTHER" id="PTHR42718">
    <property type="entry name" value="MAJOR FACILITATOR SUPERFAMILY MULTIDRUG TRANSPORTER MFSC"/>
    <property type="match status" value="1"/>
</dbReference>
<keyword evidence="5 6" id="KW-0472">Membrane</keyword>
<evidence type="ECO:0000259" key="7">
    <source>
        <dbReference type="PROSITE" id="PS50850"/>
    </source>
</evidence>
<evidence type="ECO:0000256" key="1">
    <source>
        <dbReference type="ARBA" id="ARBA00004651"/>
    </source>
</evidence>
<feature type="transmembrane region" description="Helical" evidence="6">
    <location>
        <begin position="141"/>
        <end position="163"/>
    </location>
</feature>
<evidence type="ECO:0000313" key="9">
    <source>
        <dbReference type="Proteomes" id="UP000325787"/>
    </source>
</evidence>
<dbReference type="OrthoDB" id="9812221at2"/>
<dbReference type="InterPro" id="IPR036259">
    <property type="entry name" value="MFS_trans_sf"/>
</dbReference>
<proteinExistence type="predicted"/>
<feature type="domain" description="Major facilitator superfamily (MFS) profile" evidence="7">
    <location>
        <begin position="13"/>
        <end position="425"/>
    </location>
</feature>
<feature type="transmembrane region" description="Helical" evidence="6">
    <location>
        <begin position="223"/>
        <end position="241"/>
    </location>
</feature>
<evidence type="ECO:0000256" key="4">
    <source>
        <dbReference type="ARBA" id="ARBA00022989"/>
    </source>
</evidence>
<evidence type="ECO:0000313" key="8">
    <source>
        <dbReference type="EMBL" id="QFZ17035.1"/>
    </source>
</evidence>
<evidence type="ECO:0000256" key="6">
    <source>
        <dbReference type="SAM" id="Phobius"/>
    </source>
</evidence>
<dbReference type="InterPro" id="IPR020846">
    <property type="entry name" value="MFS_dom"/>
</dbReference>
<dbReference type="Pfam" id="PF07690">
    <property type="entry name" value="MFS_1"/>
    <property type="match status" value="1"/>
</dbReference>
<dbReference type="PROSITE" id="PS50850">
    <property type="entry name" value="MFS"/>
    <property type="match status" value="1"/>
</dbReference>
<keyword evidence="3 6" id="KW-0812">Transmembrane</keyword>
<keyword evidence="9" id="KW-1185">Reference proteome</keyword>
<dbReference type="EMBL" id="CP034550">
    <property type="protein sequence ID" value="QFZ17035.1"/>
    <property type="molecule type" value="Genomic_DNA"/>
</dbReference>
<keyword evidence="2" id="KW-0813">Transport</keyword>
<feature type="transmembrane region" description="Helical" evidence="6">
    <location>
        <begin position="169"/>
        <end position="187"/>
    </location>
</feature>
<keyword evidence="4 6" id="KW-1133">Transmembrane helix</keyword>
<dbReference type="RefSeq" id="WP_033433321.1">
    <property type="nucleotide sequence ID" value="NZ_CP034550.1"/>
</dbReference>
<gene>
    <name evidence="8" type="ORF">EKG83_05730</name>
</gene>